<protein>
    <submittedName>
        <fullName evidence="2">Uncharacterized protein</fullName>
    </submittedName>
</protein>
<dbReference type="Proteomes" id="UP000677228">
    <property type="component" value="Unassembled WGS sequence"/>
</dbReference>
<dbReference type="EMBL" id="CAJNOQ010022651">
    <property type="protein sequence ID" value="CAF1504005.1"/>
    <property type="molecule type" value="Genomic_DNA"/>
</dbReference>
<dbReference type="Proteomes" id="UP000681722">
    <property type="component" value="Unassembled WGS sequence"/>
</dbReference>
<accession>A0A815TCI0</accession>
<dbReference type="Proteomes" id="UP000663829">
    <property type="component" value="Unassembled WGS sequence"/>
</dbReference>
<dbReference type="Proteomes" id="UP000682733">
    <property type="component" value="Unassembled WGS sequence"/>
</dbReference>
<comment type="caution">
    <text evidence="2">The sequence shown here is derived from an EMBL/GenBank/DDBJ whole genome shotgun (WGS) entry which is preliminary data.</text>
</comment>
<organism evidence="2 5">
    <name type="scientific">Didymodactylos carnosus</name>
    <dbReference type="NCBI Taxonomy" id="1234261"/>
    <lineage>
        <taxon>Eukaryota</taxon>
        <taxon>Metazoa</taxon>
        <taxon>Spiralia</taxon>
        <taxon>Gnathifera</taxon>
        <taxon>Rotifera</taxon>
        <taxon>Eurotatoria</taxon>
        <taxon>Bdelloidea</taxon>
        <taxon>Philodinida</taxon>
        <taxon>Philodinidae</taxon>
        <taxon>Didymodactylos</taxon>
    </lineage>
</organism>
<evidence type="ECO:0000313" key="1">
    <source>
        <dbReference type="EMBL" id="CAF1386106.1"/>
    </source>
</evidence>
<proteinExistence type="predicted"/>
<name>A0A815TCI0_9BILA</name>
<evidence type="ECO:0000313" key="5">
    <source>
        <dbReference type="Proteomes" id="UP000663829"/>
    </source>
</evidence>
<evidence type="ECO:0000313" key="2">
    <source>
        <dbReference type="EMBL" id="CAF1504005.1"/>
    </source>
</evidence>
<evidence type="ECO:0000313" key="4">
    <source>
        <dbReference type="EMBL" id="CAF4365393.1"/>
    </source>
</evidence>
<gene>
    <name evidence="2" type="ORF">GPM918_LOCUS36809</name>
    <name evidence="1" type="ORF">OVA965_LOCUS32343</name>
    <name evidence="4" type="ORF">SRO942_LOCUS37559</name>
    <name evidence="3" type="ORF">TMI583_LOCUS33201</name>
</gene>
<evidence type="ECO:0000313" key="3">
    <source>
        <dbReference type="EMBL" id="CAF4194124.1"/>
    </source>
</evidence>
<dbReference type="Gene3D" id="3.10.20.70">
    <property type="entry name" value="Glutamine synthetase, N-terminal domain"/>
    <property type="match status" value="1"/>
</dbReference>
<sequence>TGQAEGEKSDIYLKPVAIFRDPFISMGEVRVNPEQQHPEHPETNLTSFT</sequence>
<dbReference type="AlphaFoldDB" id="A0A815TCI0"/>
<dbReference type="EMBL" id="CAJOBC010088175">
    <property type="protein sequence ID" value="CAF4365393.1"/>
    <property type="molecule type" value="Genomic_DNA"/>
</dbReference>
<dbReference type="EMBL" id="CAJOBA010046829">
    <property type="protein sequence ID" value="CAF4194124.1"/>
    <property type="molecule type" value="Genomic_DNA"/>
</dbReference>
<dbReference type="GO" id="GO:0006542">
    <property type="term" value="P:glutamine biosynthetic process"/>
    <property type="evidence" value="ECO:0007669"/>
    <property type="project" value="InterPro"/>
</dbReference>
<keyword evidence="5" id="KW-1185">Reference proteome</keyword>
<reference evidence="2" key="1">
    <citation type="submission" date="2021-02" db="EMBL/GenBank/DDBJ databases">
        <authorList>
            <person name="Nowell W R."/>
        </authorList>
    </citation>
    <scope>NUCLEOTIDE SEQUENCE</scope>
</reference>
<dbReference type="EMBL" id="CAJNOK010025127">
    <property type="protein sequence ID" value="CAF1386106.1"/>
    <property type="molecule type" value="Genomic_DNA"/>
</dbReference>
<dbReference type="GO" id="GO:0004356">
    <property type="term" value="F:glutamine synthetase activity"/>
    <property type="evidence" value="ECO:0007669"/>
    <property type="project" value="InterPro"/>
</dbReference>
<dbReference type="InterPro" id="IPR036651">
    <property type="entry name" value="Gln_synt_N_sf"/>
</dbReference>
<feature type="non-terminal residue" evidence="2">
    <location>
        <position position="1"/>
    </location>
</feature>